<dbReference type="GO" id="GO:0004601">
    <property type="term" value="F:peroxidase activity"/>
    <property type="evidence" value="ECO:0007669"/>
    <property type="project" value="UniProtKB-KW"/>
</dbReference>
<dbReference type="SUPFAM" id="SSF54909">
    <property type="entry name" value="Dimeric alpha+beta barrel"/>
    <property type="match status" value="1"/>
</dbReference>
<evidence type="ECO:0000256" key="4">
    <source>
        <dbReference type="ARBA" id="ARBA00022723"/>
    </source>
</evidence>
<evidence type="ECO:0000256" key="9">
    <source>
        <dbReference type="SAM" id="MobiDB-lite"/>
    </source>
</evidence>
<sequence>MSADCIDKHNVQGDIWPGLSKKYEDFHFFRILNVEKFKRHLGSIIPHITDCEKAMQDKGLIRQHKIAVAQGTESPKLLDVVGVNISFTSKGLALLGKRDIQSKAFEIGQLADMTDTENGGRDKATDWMDEFKNKEKEIHGLINVGGSSKEIVEQKWKQIKSLFIGRFNFTTSIEEVVTLSGKDRDAPNGSKEHFGYEDGISQPKIQGLDRPEEGEKAPPLIPPGIFFLGHRGQPICQPDWAHEGSFLAIRKLQCLVPEFDKYLEDEAPKHNLSSEQLAARFMGRWRSGKIDSFIFFHGDNLIQRHAGAPIDMAPDQDNPSLAHSNNFDFNPADTQSRCPFAAHIRKSRPRADIEDRFTRSIFRRGITYGPDVTEQEKKDHKTKVDRGIFFMAYSSDIDNGFSFMQKKMINNNQWPEREPATGPKGAGLDPFCGQAKPPGPPEFCMVDGKEQTVHVTLDNWVIARGGEYLFVPPIKFLKTLSQSA</sequence>
<proteinExistence type="inferred from homology"/>
<dbReference type="AlphaFoldDB" id="A0A5N6J4G3"/>
<feature type="domain" description="DyP dimeric alpha+beta barrel" evidence="11">
    <location>
        <begin position="10"/>
        <end position="184"/>
    </location>
</feature>
<feature type="region of interest" description="Disordered" evidence="9">
    <location>
        <begin position="182"/>
        <end position="216"/>
    </location>
</feature>
<dbReference type="GO" id="GO:0020037">
    <property type="term" value="F:heme binding"/>
    <property type="evidence" value="ECO:0007669"/>
    <property type="project" value="InterPro"/>
</dbReference>
<dbReference type="GO" id="GO:0046872">
    <property type="term" value="F:metal ion binding"/>
    <property type="evidence" value="ECO:0007669"/>
    <property type="project" value="UniProtKB-KW"/>
</dbReference>
<accession>A0A5N6J4G3</accession>
<keyword evidence="6" id="KW-0560">Oxidoreductase</keyword>
<dbReference type="InterPro" id="IPR011008">
    <property type="entry name" value="Dimeric_a/b-barrel"/>
</dbReference>
<evidence type="ECO:0000256" key="1">
    <source>
        <dbReference type="ARBA" id="ARBA00001970"/>
    </source>
</evidence>
<feature type="domain" description="Dyp-type peroxidase C-terminal" evidence="10">
    <location>
        <begin position="333"/>
        <end position="411"/>
    </location>
</feature>
<dbReference type="NCBIfam" id="TIGR01413">
    <property type="entry name" value="Dyp_perox_fam"/>
    <property type="match status" value="1"/>
</dbReference>
<evidence type="ECO:0000259" key="10">
    <source>
        <dbReference type="Pfam" id="PF20628"/>
    </source>
</evidence>
<keyword evidence="4" id="KW-0479">Metal-binding</keyword>
<dbReference type="EMBL" id="ML732793">
    <property type="protein sequence ID" value="KAB8273762.1"/>
    <property type="molecule type" value="Genomic_DNA"/>
</dbReference>
<reference evidence="12 13" key="1">
    <citation type="submission" date="2019-04" db="EMBL/GenBank/DDBJ databases">
        <title>Fungal friends and foes A comparative genomics study of 23 Aspergillus species from section Flavi.</title>
        <authorList>
            <consortium name="DOE Joint Genome Institute"/>
            <person name="Kjaerbolling I."/>
            <person name="Vesth T.C."/>
            <person name="Frisvad J.C."/>
            <person name="Nybo J.L."/>
            <person name="Theobald S."/>
            <person name="Kildgaard S."/>
            <person name="Petersen T.I."/>
            <person name="Kuo A."/>
            <person name="Sato A."/>
            <person name="Lyhne E.K."/>
            <person name="Kogle M.E."/>
            <person name="Wiebenga A."/>
            <person name="Kun R.S."/>
            <person name="Lubbers R.J."/>
            <person name="Makela M.R."/>
            <person name="Barry K."/>
            <person name="Chovatia M."/>
            <person name="Clum A."/>
            <person name="Daum C."/>
            <person name="Haridas S."/>
            <person name="He G."/>
            <person name="LaButti K."/>
            <person name="Lipzen A."/>
            <person name="Mondo S."/>
            <person name="Pangilinan J."/>
            <person name="Riley R."/>
            <person name="Salamov A."/>
            <person name="Simmons B.A."/>
            <person name="Magnuson J.K."/>
            <person name="Henrissat B."/>
            <person name="Mortensen U.H."/>
            <person name="Larsen T.O."/>
            <person name="De vries R.P."/>
            <person name="Grigoriev I.V."/>
            <person name="Machida M."/>
            <person name="Baker S.E."/>
            <person name="Andersen M.R."/>
        </authorList>
    </citation>
    <scope>NUCLEOTIDE SEQUENCE [LARGE SCALE GENOMIC DNA]</scope>
    <source>
        <strain evidence="12 13">CBS 117635</strain>
    </source>
</reference>
<dbReference type="Proteomes" id="UP000326289">
    <property type="component" value="Unassembled WGS sequence"/>
</dbReference>
<dbReference type="InterPro" id="IPR048328">
    <property type="entry name" value="Dyp_perox_C"/>
</dbReference>
<evidence type="ECO:0000259" key="11">
    <source>
        <dbReference type="Pfam" id="PF21105"/>
    </source>
</evidence>
<dbReference type="Pfam" id="PF21105">
    <property type="entry name" value="DyP_N"/>
    <property type="match status" value="1"/>
</dbReference>
<keyword evidence="2 12" id="KW-0575">Peroxidase</keyword>
<evidence type="ECO:0000256" key="8">
    <source>
        <dbReference type="ARBA" id="ARBA00025737"/>
    </source>
</evidence>
<dbReference type="GO" id="GO:0005829">
    <property type="term" value="C:cytosol"/>
    <property type="evidence" value="ECO:0007669"/>
    <property type="project" value="TreeGrafter"/>
</dbReference>
<evidence type="ECO:0000313" key="13">
    <source>
        <dbReference type="Proteomes" id="UP000326289"/>
    </source>
</evidence>
<evidence type="ECO:0000313" key="12">
    <source>
        <dbReference type="EMBL" id="KAB8273762.1"/>
    </source>
</evidence>
<name>A0A5N6J4G3_9EURO</name>
<dbReference type="InterPro" id="IPR049509">
    <property type="entry name" value="DyP_N"/>
</dbReference>
<comment type="cofactor">
    <cofactor evidence="1">
        <name>heme b</name>
        <dbReference type="ChEBI" id="CHEBI:60344"/>
    </cofactor>
</comment>
<feature type="compositionally biased region" description="Basic and acidic residues" evidence="9">
    <location>
        <begin position="207"/>
        <end position="216"/>
    </location>
</feature>
<keyword evidence="5" id="KW-0732">Signal</keyword>
<dbReference type="PROSITE" id="PS51404">
    <property type="entry name" value="DYP_PEROXIDASE"/>
    <property type="match status" value="1"/>
</dbReference>
<dbReference type="PANTHER" id="PTHR30521:SF4">
    <property type="entry name" value="DEFERROCHELATASE"/>
    <property type="match status" value="1"/>
</dbReference>
<dbReference type="PANTHER" id="PTHR30521">
    <property type="entry name" value="DEFERROCHELATASE/PEROXIDASE"/>
    <property type="match status" value="1"/>
</dbReference>
<evidence type="ECO:0000256" key="3">
    <source>
        <dbReference type="ARBA" id="ARBA00022617"/>
    </source>
</evidence>
<keyword evidence="7" id="KW-0408">Iron</keyword>
<dbReference type="Pfam" id="PF20628">
    <property type="entry name" value="Dyp_perox_C"/>
    <property type="match status" value="1"/>
</dbReference>
<organism evidence="12 13">
    <name type="scientific">Aspergillus minisclerotigenes</name>
    <dbReference type="NCBI Taxonomy" id="656917"/>
    <lineage>
        <taxon>Eukaryota</taxon>
        <taxon>Fungi</taxon>
        <taxon>Dikarya</taxon>
        <taxon>Ascomycota</taxon>
        <taxon>Pezizomycotina</taxon>
        <taxon>Eurotiomycetes</taxon>
        <taxon>Eurotiomycetidae</taxon>
        <taxon>Eurotiales</taxon>
        <taxon>Aspergillaceae</taxon>
        <taxon>Aspergillus</taxon>
        <taxon>Aspergillus subgen. Circumdati</taxon>
    </lineage>
</organism>
<evidence type="ECO:0000256" key="6">
    <source>
        <dbReference type="ARBA" id="ARBA00023002"/>
    </source>
</evidence>
<protein>
    <submittedName>
        <fullName evidence="12">Dyp-type peroxidase</fullName>
    </submittedName>
</protein>
<comment type="similarity">
    <text evidence="8">Belongs to the DyP-type peroxidase family.</text>
</comment>
<dbReference type="InterPro" id="IPR006314">
    <property type="entry name" value="Dyp_peroxidase"/>
</dbReference>
<keyword evidence="3" id="KW-0349">Heme</keyword>
<evidence type="ECO:0000256" key="7">
    <source>
        <dbReference type="ARBA" id="ARBA00023004"/>
    </source>
</evidence>
<feature type="compositionally biased region" description="Basic and acidic residues" evidence="9">
    <location>
        <begin position="182"/>
        <end position="196"/>
    </location>
</feature>
<keyword evidence="13" id="KW-1185">Reference proteome</keyword>
<gene>
    <name evidence="12" type="ORF">BDV30DRAFT_238287</name>
</gene>
<evidence type="ECO:0000256" key="5">
    <source>
        <dbReference type="ARBA" id="ARBA00022729"/>
    </source>
</evidence>
<evidence type="ECO:0000256" key="2">
    <source>
        <dbReference type="ARBA" id="ARBA00022559"/>
    </source>
</evidence>